<evidence type="ECO:0000313" key="2">
    <source>
        <dbReference type="Proteomes" id="UP001341840"/>
    </source>
</evidence>
<sequence length="161" mass="18090">MSCGSFNDLITFYGSKWTTEINSKFLTETHPHNASSASIAANALIQTPIQEPYTLARNSHTHSMSPPLIVYSQEIISLIDVELIIIMLSSMELRWSQCHLISTTINLINGTLQDHLCNIDNPPFSWKQRLEICIGTAHGLQYLHNGANYTIIHHEHKHLAG</sequence>
<accession>A0ABU6YSV6</accession>
<organism evidence="1 2">
    <name type="scientific">Stylosanthes scabra</name>
    <dbReference type="NCBI Taxonomy" id="79078"/>
    <lineage>
        <taxon>Eukaryota</taxon>
        <taxon>Viridiplantae</taxon>
        <taxon>Streptophyta</taxon>
        <taxon>Embryophyta</taxon>
        <taxon>Tracheophyta</taxon>
        <taxon>Spermatophyta</taxon>
        <taxon>Magnoliopsida</taxon>
        <taxon>eudicotyledons</taxon>
        <taxon>Gunneridae</taxon>
        <taxon>Pentapetalae</taxon>
        <taxon>rosids</taxon>
        <taxon>fabids</taxon>
        <taxon>Fabales</taxon>
        <taxon>Fabaceae</taxon>
        <taxon>Papilionoideae</taxon>
        <taxon>50 kb inversion clade</taxon>
        <taxon>dalbergioids sensu lato</taxon>
        <taxon>Dalbergieae</taxon>
        <taxon>Pterocarpus clade</taxon>
        <taxon>Stylosanthes</taxon>
    </lineage>
</organism>
<dbReference type="EMBL" id="JASCZI010242938">
    <property type="protein sequence ID" value="MED6212384.1"/>
    <property type="molecule type" value="Genomic_DNA"/>
</dbReference>
<reference evidence="1 2" key="1">
    <citation type="journal article" date="2023" name="Plants (Basel)">
        <title>Bridging the Gap: Combining Genomics and Transcriptomics Approaches to Understand Stylosanthes scabra, an Orphan Legume from the Brazilian Caatinga.</title>
        <authorList>
            <person name="Ferreira-Neto J.R.C."/>
            <person name="da Silva M.D."/>
            <person name="Binneck E."/>
            <person name="de Melo N.F."/>
            <person name="da Silva R.H."/>
            <person name="de Melo A.L.T.M."/>
            <person name="Pandolfi V."/>
            <person name="Bustamante F.O."/>
            <person name="Brasileiro-Vidal A.C."/>
            <person name="Benko-Iseppon A.M."/>
        </authorList>
    </citation>
    <scope>NUCLEOTIDE SEQUENCE [LARGE SCALE GENOMIC DNA]</scope>
    <source>
        <tissue evidence="1">Leaves</tissue>
    </source>
</reference>
<keyword evidence="2" id="KW-1185">Reference proteome</keyword>
<protein>
    <submittedName>
        <fullName evidence="1">Uncharacterized protein</fullName>
    </submittedName>
</protein>
<name>A0ABU6YSV6_9FABA</name>
<proteinExistence type="predicted"/>
<dbReference type="Proteomes" id="UP001341840">
    <property type="component" value="Unassembled WGS sequence"/>
</dbReference>
<dbReference type="InterPro" id="IPR011009">
    <property type="entry name" value="Kinase-like_dom_sf"/>
</dbReference>
<dbReference type="PANTHER" id="PTHR27003">
    <property type="entry name" value="OS07G0166700 PROTEIN"/>
    <property type="match status" value="1"/>
</dbReference>
<dbReference type="SUPFAM" id="SSF56112">
    <property type="entry name" value="Protein kinase-like (PK-like)"/>
    <property type="match status" value="1"/>
</dbReference>
<comment type="caution">
    <text evidence="1">The sequence shown here is derived from an EMBL/GenBank/DDBJ whole genome shotgun (WGS) entry which is preliminary data.</text>
</comment>
<dbReference type="InterPro" id="IPR045272">
    <property type="entry name" value="ANXUR1/2-like"/>
</dbReference>
<gene>
    <name evidence="1" type="ORF">PIB30_082736</name>
</gene>
<dbReference type="PANTHER" id="PTHR27003:SF460">
    <property type="entry name" value="RECEPTOR-LIKE PROTEIN KINASE FERONIA"/>
    <property type="match status" value="1"/>
</dbReference>
<evidence type="ECO:0000313" key="1">
    <source>
        <dbReference type="EMBL" id="MED6212384.1"/>
    </source>
</evidence>
<dbReference type="Gene3D" id="1.10.510.10">
    <property type="entry name" value="Transferase(Phosphotransferase) domain 1"/>
    <property type="match status" value="1"/>
</dbReference>